<proteinExistence type="predicted"/>
<reference evidence="1 2" key="1">
    <citation type="submission" date="2016-07" db="EMBL/GenBank/DDBJ databases">
        <authorList>
            <person name="Adam N."/>
            <person name="Zuma S.H."/>
            <person name="Shabalala X.C."/>
            <person name="Zuke Z.H."/>
            <person name="Mpangane S."/>
            <person name="Maenetje N."/>
            <person name="Lafia M."/>
            <person name="Tshabalala L.M."/>
            <person name="Zwane T.C."/>
            <person name="Garlena R.A."/>
            <person name="Russell D.A."/>
            <person name="Bowman C.A."/>
            <person name="Rubin E."/>
            <person name="Larsen M.H."/>
            <person name="Guerrero C.A."/>
            <person name="Jacobs-Sera D."/>
            <person name="Hatfull G.F."/>
        </authorList>
    </citation>
    <scope>NUCLEOTIDE SEQUENCE [LARGE SCALE GENOMIC DNA]</scope>
</reference>
<organism evidence="1 2">
    <name type="scientific">Mycobacterium phage Nazo</name>
    <dbReference type="NCBI Taxonomy" id="1897547"/>
    <lineage>
        <taxon>Viruses</taxon>
        <taxon>Duplodnaviria</taxon>
        <taxon>Heunggongvirae</taxon>
        <taxon>Uroviricota</taxon>
        <taxon>Caudoviricetes</taxon>
        <taxon>Pclasvirinae</taxon>
        <taxon>Bignuzvirus</taxon>
        <taxon>Bignuzvirus bignuz</taxon>
    </lineage>
</organism>
<name>A0A1D8EV06_9CAUD</name>
<protein>
    <submittedName>
        <fullName evidence="1">Uncharacterized protein</fullName>
    </submittedName>
</protein>
<sequence>MRRAAGLCRPDVTGALDANENRPWPLTGWGRFSRCAGGPGDRYGQFG</sequence>
<dbReference type="EMBL" id="KX641262">
    <property type="protein sequence ID" value="AOT24871.1"/>
    <property type="molecule type" value="Genomic_DNA"/>
</dbReference>
<evidence type="ECO:0000313" key="1">
    <source>
        <dbReference type="EMBL" id="AOT24871.1"/>
    </source>
</evidence>
<evidence type="ECO:0000313" key="2">
    <source>
        <dbReference type="Proteomes" id="UP000223831"/>
    </source>
</evidence>
<gene>
    <name evidence="1" type="primary">32</name>
    <name evidence="1" type="ORF">PBI_NAZO_32</name>
</gene>
<dbReference type="Proteomes" id="UP000223831">
    <property type="component" value="Genome"/>
</dbReference>
<accession>A0A1D8EV06</accession>